<feature type="transmembrane region" description="Helical" evidence="7">
    <location>
        <begin position="842"/>
        <end position="861"/>
    </location>
</feature>
<keyword evidence="5 7" id="KW-0472">Membrane</keyword>
<feature type="transmembrane region" description="Helical" evidence="7">
    <location>
        <begin position="678"/>
        <end position="711"/>
    </location>
</feature>
<feature type="transmembrane region" description="Helical" evidence="7">
    <location>
        <begin position="181"/>
        <end position="200"/>
    </location>
</feature>
<comment type="subcellular location">
    <subcellularLocation>
        <location evidence="1">Cell membrane</location>
        <topology evidence="1">Multi-pass membrane protein</topology>
    </subcellularLocation>
</comment>
<accession>A0A543DKI6</accession>
<keyword evidence="4 7" id="KW-1133">Transmembrane helix</keyword>
<feature type="transmembrane region" description="Helical" evidence="7">
    <location>
        <begin position="629"/>
        <end position="646"/>
    </location>
</feature>
<feature type="transmembrane region" description="Helical" evidence="7">
    <location>
        <begin position="881"/>
        <end position="900"/>
    </location>
</feature>
<feature type="transmembrane region" description="Helical" evidence="7">
    <location>
        <begin position="454"/>
        <end position="473"/>
    </location>
</feature>
<keyword evidence="9" id="KW-1185">Reference proteome</keyword>
<evidence type="ECO:0000256" key="4">
    <source>
        <dbReference type="ARBA" id="ARBA00022989"/>
    </source>
</evidence>
<name>A0A543DKI6_9PSEU</name>
<keyword evidence="3 7" id="KW-0812">Transmembrane</keyword>
<dbReference type="InterPro" id="IPR002797">
    <property type="entry name" value="Polysacc_synth"/>
</dbReference>
<feature type="transmembrane region" description="Helical" evidence="7">
    <location>
        <begin position="297"/>
        <end position="318"/>
    </location>
</feature>
<evidence type="ECO:0000256" key="7">
    <source>
        <dbReference type="SAM" id="Phobius"/>
    </source>
</evidence>
<protein>
    <submittedName>
        <fullName evidence="8">O-antigen/teichoic acid export membrane protein</fullName>
    </submittedName>
</protein>
<reference evidence="8 9" key="1">
    <citation type="submission" date="2019-06" db="EMBL/GenBank/DDBJ databases">
        <title>Sequencing the genomes of 1000 actinobacteria strains.</title>
        <authorList>
            <person name="Klenk H.-P."/>
        </authorList>
    </citation>
    <scope>NUCLEOTIDE SEQUENCE [LARGE SCALE GENOMIC DNA]</scope>
    <source>
        <strain evidence="8 9">DSM 45301</strain>
    </source>
</reference>
<dbReference type="Pfam" id="PF01943">
    <property type="entry name" value="Polysacc_synt"/>
    <property type="match status" value="1"/>
</dbReference>
<feature type="transmembrane region" description="Helical" evidence="7">
    <location>
        <begin position="511"/>
        <end position="530"/>
    </location>
</feature>
<feature type="transmembrane region" description="Helical" evidence="7">
    <location>
        <begin position="653"/>
        <end position="672"/>
    </location>
</feature>
<comment type="caution">
    <text evidence="8">The sequence shown here is derived from an EMBL/GenBank/DDBJ whole genome shotgun (WGS) entry which is preliminary data.</text>
</comment>
<evidence type="ECO:0000313" key="8">
    <source>
        <dbReference type="EMBL" id="TQM09842.1"/>
    </source>
</evidence>
<gene>
    <name evidence="8" type="ORF">FB558_5616</name>
</gene>
<feature type="transmembrane region" description="Helical" evidence="7">
    <location>
        <begin position="393"/>
        <end position="415"/>
    </location>
</feature>
<dbReference type="GO" id="GO:0005886">
    <property type="term" value="C:plasma membrane"/>
    <property type="evidence" value="ECO:0007669"/>
    <property type="project" value="UniProtKB-SubCell"/>
</dbReference>
<evidence type="ECO:0000256" key="2">
    <source>
        <dbReference type="ARBA" id="ARBA00022475"/>
    </source>
</evidence>
<dbReference type="OrthoDB" id="3278895at2"/>
<evidence type="ECO:0000313" key="9">
    <source>
        <dbReference type="Proteomes" id="UP000315677"/>
    </source>
</evidence>
<dbReference type="AlphaFoldDB" id="A0A543DKI6"/>
<dbReference type="RefSeq" id="WP_142058280.1">
    <property type="nucleotide sequence ID" value="NZ_VFPA01000003.1"/>
</dbReference>
<evidence type="ECO:0000256" key="1">
    <source>
        <dbReference type="ARBA" id="ARBA00004651"/>
    </source>
</evidence>
<evidence type="ECO:0000256" key="6">
    <source>
        <dbReference type="SAM" id="MobiDB-lite"/>
    </source>
</evidence>
<feature type="transmembrane region" description="Helical" evidence="7">
    <location>
        <begin position="817"/>
        <end position="836"/>
    </location>
</feature>
<feature type="transmembrane region" description="Helical" evidence="7">
    <location>
        <begin position="44"/>
        <end position="70"/>
    </location>
</feature>
<proteinExistence type="predicted"/>
<feature type="transmembrane region" description="Helical" evidence="7">
    <location>
        <begin position="91"/>
        <end position="110"/>
    </location>
</feature>
<feature type="transmembrane region" description="Helical" evidence="7">
    <location>
        <begin position="1232"/>
        <end position="1253"/>
    </location>
</feature>
<dbReference type="PANTHER" id="PTHR30250">
    <property type="entry name" value="PST FAMILY PREDICTED COLANIC ACID TRANSPORTER"/>
    <property type="match status" value="1"/>
</dbReference>
<sequence length="1269" mass="132805">MVDLRVERSATTGGFVLVAAVGAASVLNYGFGVALAWLLPQDEFGVVGVLFNLLSLAAFVLTAGFPWAVARSVAHAGVAGRSAATDIAVRGGVLGNLGLGLTLATGFVVVQSSTGRLLPGAGWGWTAAIAVALVLLSLSNVVCGALQGARRFDAIAITSVAEILVKVVLGLAFVALLGWGVSGVVVAVLLGVVVAVVVSYRSGQDKLPGPGPVAGGTALAQGLPMAIGTVSFGMLATLDVLLLNALGHGHGVTVATVAVYQAASILARAPYFLSDAISDAMFPFVAGGRTARDAHNAFMTAFQWVPLVFVPLLLVLVITPGSVVDLVFPGEYGGAADVARVIALGTIGLIVTDMLQKALFARGFARAVAIRLPCAAVLQVLTLVVLVPRLGAIGAAVGFAVGTWGAAALVGVLYLRHHRPGRPRLDTIAQWVSSLVLLGLVLAGAALASRPLDLALIAAGLTGYAALAVRLGLLPDAVLRRVKVPRPPAPPRAEPPTTPIRSVRRRRWWRLDPATVPAFCAALAFVPFWWNLGAGPDTMYDEVSYVIAAQNVAQGWSLTWTAQPVFVHPPLAFLAEAGWLGALGFRDAPVEDAVHVARILASTMSVLAVLLLALITTRLAAAAGQRRRIVLAGVVLALAATDPILLRYLRLVLIEPFALFASLLALLLAIWLRNQPAVLYVPVVGLATGIALLTKEMSVVLVAVPVLHAVLGRNGRAFARSAGALGAGVLLWLAFPLWAMQLGLWPQFSAEKFLLVERLFGLVQTTGWNRPGFSFASFLDAVLAAGSEYASSYVLLAGGLGALAWLVLHRVSEVSRWLLAWLLLSYAYACYTVLLGSLNEHLFVFVLPAAIVGTVLVTDAVVSRRVAAFRALGRGRGRRLLVVPVVALVGMLAFASASWVRSYVPDGDGVMRSAAYVRDAEESCAVNAIGDSGKWAPFMPDQLVTDYATGSAARSHGIQLYFLSGKDAATGNALPELSAWVMAKGTLEASFPSVTYRGIEVWRVPRDPYDPLADLEPVENGFYVTTEGSRCAGYYVADTPVGALSSTWRDLGGKAVVGPPATGQWTEGTRAVQVFDGAVLIAEGPQLGAARPIVADLANRAPTAYRAAQLPPLTQAARTDDDTLALLTDPTITAAYAGVNPTPEALDAARVRLGVPLGPVKEMPDGAVRQAFAGGVLEREAGATHARLAPVGKLALDVGLLRPPDEARSAEPPPPLLAEEAEEPEPTSVEPFVQTLGVLVAGFLALSAVGGVVRLRRRRFRPDLVEVTR</sequence>
<evidence type="ECO:0000256" key="5">
    <source>
        <dbReference type="ARBA" id="ARBA00023136"/>
    </source>
</evidence>
<dbReference type="PANTHER" id="PTHR30250:SF11">
    <property type="entry name" value="O-ANTIGEN TRANSPORTER-RELATED"/>
    <property type="match status" value="1"/>
</dbReference>
<keyword evidence="2" id="KW-1003">Cell membrane</keyword>
<feature type="transmembrane region" description="Helical" evidence="7">
    <location>
        <begin position="789"/>
        <end position="808"/>
    </location>
</feature>
<feature type="transmembrane region" description="Helical" evidence="7">
    <location>
        <begin position="12"/>
        <end position="38"/>
    </location>
</feature>
<feature type="transmembrane region" description="Helical" evidence="7">
    <location>
        <begin position="723"/>
        <end position="745"/>
    </location>
</feature>
<feature type="transmembrane region" description="Helical" evidence="7">
    <location>
        <begin position="338"/>
        <end position="356"/>
    </location>
</feature>
<feature type="transmembrane region" description="Helical" evidence="7">
    <location>
        <begin position="122"/>
        <end position="142"/>
    </location>
</feature>
<dbReference type="InterPro" id="IPR050833">
    <property type="entry name" value="Poly_Biosynth_Transport"/>
</dbReference>
<dbReference type="EMBL" id="VFPA01000003">
    <property type="protein sequence ID" value="TQM09842.1"/>
    <property type="molecule type" value="Genomic_DNA"/>
</dbReference>
<feature type="transmembrane region" description="Helical" evidence="7">
    <location>
        <begin position="597"/>
        <end position="617"/>
    </location>
</feature>
<evidence type="ECO:0000256" key="3">
    <source>
        <dbReference type="ARBA" id="ARBA00022692"/>
    </source>
</evidence>
<organism evidence="8 9">
    <name type="scientific">Pseudonocardia kunmingensis</name>
    <dbReference type="NCBI Taxonomy" id="630975"/>
    <lineage>
        <taxon>Bacteria</taxon>
        <taxon>Bacillati</taxon>
        <taxon>Actinomycetota</taxon>
        <taxon>Actinomycetes</taxon>
        <taxon>Pseudonocardiales</taxon>
        <taxon>Pseudonocardiaceae</taxon>
        <taxon>Pseudonocardia</taxon>
    </lineage>
</organism>
<dbReference type="Proteomes" id="UP000315677">
    <property type="component" value="Unassembled WGS sequence"/>
</dbReference>
<feature type="transmembrane region" description="Helical" evidence="7">
    <location>
        <begin position="368"/>
        <end position="387"/>
    </location>
</feature>
<feature type="transmembrane region" description="Helical" evidence="7">
    <location>
        <begin position="427"/>
        <end position="448"/>
    </location>
</feature>
<feature type="region of interest" description="Disordered" evidence="6">
    <location>
        <begin position="1204"/>
        <end position="1229"/>
    </location>
</feature>